<feature type="domain" description="Serine-threonine/tyrosine-protein kinase catalytic" evidence="1">
    <location>
        <begin position="13"/>
        <end position="58"/>
    </location>
</feature>
<name>A0ABY7G7H9_MYAAR</name>
<evidence type="ECO:0000313" key="3">
    <source>
        <dbReference type="Proteomes" id="UP001164746"/>
    </source>
</evidence>
<sequence length="72" mass="8303">RKKFLMEGRGALLNFLRKEGYRMPAPQNTPDSVYQLMLRCWDANPATRISFHDLHTQLKGLVDSPPKGESWS</sequence>
<dbReference type="Gene3D" id="1.10.510.10">
    <property type="entry name" value="Transferase(Phosphotransferase) domain 1"/>
    <property type="match status" value="1"/>
</dbReference>
<dbReference type="InterPro" id="IPR050122">
    <property type="entry name" value="RTK"/>
</dbReference>
<dbReference type="PANTHER" id="PTHR24416">
    <property type="entry name" value="TYROSINE-PROTEIN KINASE RECEPTOR"/>
    <property type="match status" value="1"/>
</dbReference>
<protein>
    <submittedName>
        <fullName evidence="2">FER-like protein</fullName>
    </submittedName>
</protein>
<dbReference type="Proteomes" id="UP001164746">
    <property type="component" value="Chromosome 16"/>
</dbReference>
<feature type="non-terminal residue" evidence="2">
    <location>
        <position position="1"/>
    </location>
</feature>
<proteinExistence type="predicted"/>
<dbReference type="EMBL" id="CP111027">
    <property type="protein sequence ID" value="WAR29504.1"/>
    <property type="molecule type" value="Genomic_DNA"/>
</dbReference>
<evidence type="ECO:0000259" key="1">
    <source>
        <dbReference type="Pfam" id="PF07714"/>
    </source>
</evidence>
<reference evidence="2" key="1">
    <citation type="submission" date="2022-11" db="EMBL/GenBank/DDBJ databases">
        <title>Centuries of genome instability and evolution in soft-shell clam transmissible cancer (bioRxiv).</title>
        <authorList>
            <person name="Hart S.F.M."/>
            <person name="Yonemitsu M.A."/>
            <person name="Giersch R.M."/>
            <person name="Beal B.F."/>
            <person name="Arriagada G."/>
            <person name="Davis B.W."/>
            <person name="Ostrander E.A."/>
            <person name="Goff S.P."/>
            <person name="Metzger M.J."/>
        </authorList>
    </citation>
    <scope>NUCLEOTIDE SEQUENCE</scope>
    <source>
        <strain evidence="2">MELC-2E11</strain>
        <tissue evidence="2">Siphon/mantle</tissue>
    </source>
</reference>
<dbReference type="Pfam" id="PF07714">
    <property type="entry name" value="PK_Tyr_Ser-Thr"/>
    <property type="match status" value="1"/>
</dbReference>
<accession>A0ABY7G7H9</accession>
<keyword evidence="3" id="KW-1185">Reference proteome</keyword>
<dbReference type="InterPro" id="IPR011009">
    <property type="entry name" value="Kinase-like_dom_sf"/>
</dbReference>
<dbReference type="InterPro" id="IPR001245">
    <property type="entry name" value="Ser-Thr/Tyr_kinase_cat_dom"/>
</dbReference>
<gene>
    <name evidence="2" type="ORF">MAR_003072</name>
</gene>
<organism evidence="2 3">
    <name type="scientific">Mya arenaria</name>
    <name type="common">Soft-shell clam</name>
    <dbReference type="NCBI Taxonomy" id="6604"/>
    <lineage>
        <taxon>Eukaryota</taxon>
        <taxon>Metazoa</taxon>
        <taxon>Spiralia</taxon>
        <taxon>Lophotrochozoa</taxon>
        <taxon>Mollusca</taxon>
        <taxon>Bivalvia</taxon>
        <taxon>Autobranchia</taxon>
        <taxon>Heteroconchia</taxon>
        <taxon>Euheterodonta</taxon>
        <taxon>Imparidentia</taxon>
        <taxon>Neoheterodontei</taxon>
        <taxon>Myida</taxon>
        <taxon>Myoidea</taxon>
        <taxon>Myidae</taxon>
        <taxon>Mya</taxon>
    </lineage>
</organism>
<dbReference type="PANTHER" id="PTHR24416:SF611">
    <property type="entry name" value="TYROSINE-PROTEIN KINASE TRANSMEMBRANE RECEPTOR ROR"/>
    <property type="match status" value="1"/>
</dbReference>
<dbReference type="SUPFAM" id="SSF56112">
    <property type="entry name" value="Protein kinase-like (PK-like)"/>
    <property type="match status" value="1"/>
</dbReference>
<evidence type="ECO:0000313" key="2">
    <source>
        <dbReference type="EMBL" id="WAR29504.1"/>
    </source>
</evidence>